<proteinExistence type="predicted"/>
<sequence length="63" mass="6886">MSNYEIISSRLKAFTVGQIVNDQDLADAGVDVGKSLIIASIKLSDDTKPARKYAKTIKDETEI</sequence>
<reference evidence="1" key="1">
    <citation type="submission" date="2020-05" db="EMBL/GenBank/DDBJ databases">
        <authorList>
            <person name="Chiriac C."/>
            <person name="Salcher M."/>
            <person name="Ghai R."/>
            <person name="Kavagutti S V."/>
        </authorList>
    </citation>
    <scope>NUCLEOTIDE SEQUENCE</scope>
</reference>
<accession>A0A6J5SX15</accession>
<dbReference type="EMBL" id="LR797486">
    <property type="protein sequence ID" value="CAB4219809.1"/>
    <property type="molecule type" value="Genomic_DNA"/>
</dbReference>
<gene>
    <name evidence="1" type="ORF">UFOVP1639_19</name>
</gene>
<evidence type="ECO:0000313" key="1">
    <source>
        <dbReference type="EMBL" id="CAB4219809.1"/>
    </source>
</evidence>
<protein>
    <submittedName>
        <fullName evidence="1">Uncharacterized protein</fullName>
    </submittedName>
</protein>
<organism evidence="1">
    <name type="scientific">uncultured Caudovirales phage</name>
    <dbReference type="NCBI Taxonomy" id="2100421"/>
    <lineage>
        <taxon>Viruses</taxon>
        <taxon>Duplodnaviria</taxon>
        <taxon>Heunggongvirae</taxon>
        <taxon>Uroviricota</taxon>
        <taxon>Caudoviricetes</taxon>
        <taxon>Peduoviridae</taxon>
        <taxon>Maltschvirus</taxon>
        <taxon>Maltschvirus maltsch</taxon>
    </lineage>
</organism>
<name>A0A6J5SX15_9CAUD</name>